<dbReference type="AlphaFoldDB" id="M5RHE1"/>
<dbReference type="EMBL" id="ANOG01000645">
    <property type="protein sequence ID" value="EMI18591.1"/>
    <property type="molecule type" value="Genomic_DNA"/>
</dbReference>
<sequence length="48" mass="5347">MACHELKIALVLQAASEQPFLEGYIAMLRHVATAILERPCVLIVRGDR</sequence>
<accession>M5RHE1</accession>
<name>M5RHE1_9BACT</name>
<evidence type="ECO:0000313" key="1">
    <source>
        <dbReference type="EMBL" id="EMI18591.1"/>
    </source>
</evidence>
<dbReference type="PATRIC" id="fig|1265738.3.peg.4507"/>
<gene>
    <name evidence="1" type="ORF">RMSM_04490</name>
</gene>
<dbReference type="Proteomes" id="UP000011991">
    <property type="component" value="Unassembled WGS sequence"/>
</dbReference>
<evidence type="ECO:0000313" key="2">
    <source>
        <dbReference type="Proteomes" id="UP000011991"/>
    </source>
</evidence>
<keyword evidence="2" id="KW-1185">Reference proteome</keyword>
<organism evidence="1 2">
    <name type="scientific">Rhodopirellula maiorica SM1</name>
    <dbReference type="NCBI Taxonomy" id="1265738"/>
    <lineage>
        <taxon>Bacteria</taxon>
        <taxon>Pseudomonadati</taxon>
        <taxon>Planctomycetota</taxon>
        <taxon>Planctomycetia</taxon>
        <taxon>Pirellulales</taxon>
        <taxon>Pirellulaceae</taxon>
        <taxon>Novipirellula</taxon>
    </lineage>
</organism>
<comment type="caution">
    <text evidence="1">The sequence shown here is derived from an EMBL/GenBank/DDBJ whole genome shotgun (WGS) entry which is preliminary data.</text>
</comment>
<protein>
    <submittedName>
        <fullName evidence="1">Uncharacterized protein</fullName>
    </submittedName>
</protein>
<proteinExistence type="predicted"/>
<reference evidence="1 2" key="1">
    <citation type="journal article" date="2013" name="Mar. Genomics">
        <title>Expression of sulfatases in Rhodopirellula baltica and the diversity of sulfatases in the genus Rhodopirellula.</title>
        <authorList>
            <person name="Wegner C.E."/>
            <person name="Richter-Heitmann T."/>
            <person name="Klindworth A."/>
            <person name="Klockow C."/>
            <person name="Richter M."/>
            <person name="Achstetter T."/>
            <person name="Glockner F.O."/>
            <person name="Harder J."/>
        </authorList>
    </citation>
    <scope>NUCLEOTIDE SEQUENCE [LARGE SCALE GENOMIC DNA]</scope>
    <source>
        <strain evidence="1 2">SM1</strain>
    </source>
</reference>